<dbReference type="SUPFAM" id="SSF52467">
    <property type="entry name" value="DHS-like NAD/FAD-binding domain"/>
    <property type="match status" value="1"/>
</dbReference>
<reference evidence="6 7" key="1">
    <citation type="journal article" date="2018" name="Nat. Biotechnol.">
        <title>A standardized bacterial taxonomy based on genome phylogeny substantially revises the tree of life.</title>
        <authorList>
            <person name="Parks D.H."/>
            <person name="Chuvochina M."/>
            <person name="Waite D.W."/>
            <person name="Rinke C."/>
            <person name="Skarshewski A."/>
            <person name="Chaumeil P.A."/>
            <person name="Hugenholtz P."/>
        </authorList>
    </citation>
    <scope>NUCLEOTIDE SEQUENCE [LARGE SCALE GENOMIC DNA]</scope>
    <source>
        <strain evidence="6">UBA9158</strain>
    </source>
</reference>
<dbReference type="PANTHER" id="PTHR11085">
    <property type="entry name" value="NAD-DEPENDENT PROTEIN DEACYLASE SIRTUIN-5, MITOCHONDRIAL-RELATED"/>
    <property type="match status" value="1"/>
</dbReference>
<dbReference type="EMBL" id="DMND01000051">
    <property type="protein sequence ID" value="HAN26660.1"/>
    <property type="molecule type" value="Genomic_DNA"/>
</dbReference>
<feature type="domain" description="Deacetylase sirtuin-type" evidence="5">
    <location>
        <begin position="1"/>
        <end position="228"/>
    </location>
</feature>
<accession>A0A3C1KIX6</accession>
<sequence length="228" mass="24874">MSNTEQELQQLQAFLARHPKVVALTGAGISASSGIATYRDAAGRWLYSTPIQHREFLQSAAVRQRYWTRSWFGWPAVRDARSNVAHRALATLEQQGVVSLVITQNVDRLHQRAGSSAVVDLHGRLDRVQCLGCAAFIDREVMQQRLARANPQLATRPQARAQRPDGDMALPDTLAIDTQVPPCEACGDVLMPDVVFFGGNVPAERVLRANEALAAADALLVIGSSLQV</sequence>
<comment type="caution">
    <text evidence="6">The sequence shown here is derived from an EMBL/GenBank/DDBJ whole genome shotgun (WGS) entry which is preliminary data.</text>
</comment>
<organism evidence="6 7">
    <name type="scientific">Haliea salexigens</name>
    <dbReference type="NCBI Taxonomy" id="287487"/>
    <lineage>
        <taxon>Bacteria</taxon>
        <taxon>Pseudomonadati</taxon>
        <taxon>Pseudomonadota</taxon>
        <taxon>Gammaproteobacteria</taxon>
        <taxon>Cellvibrionales</taxon>
        <taxon>Halieaceae</taxon>
        <taxon>Haliea</taxon>
    </lineage>
</organism>
<dbReference type="InterPro" id="IPR026590">
    <property type="entry name" value="Ssirtuin_cat_dom"/>
</dbReference>
<proteinExistence type="predicted"/>
<dbReference type="AlphaFoldDB" id="A0A3C1KIX6"/>
<feature type="binding site" evidence="4">
    <location>
        <position position="186"/>
    </location>
    <ligand>
        <name>Zn(2+)</name>
        <dbReference type="ChEBI" id="CHEBI:29105"/>
    </ligand>
</feature>
<feature type="active site" description="Proton acceptor" evidence="4">
    <location>
        <position position="122"/>
    </location>
</feature>
<keyword evidence="4" id="KW-0479">Metal-binding</keyword>
<dbReference type="GO" id="GO:0070403">
    <property type="term" value="F:NAD+ binding"/>
    <property type="evidence" value="ECO:0007669"/>
    <property type="project" value="InterPro"/>
</dbReference>
<evidence type="ECO:0000256" key="3">
    <source>
        <dbReference type="ARBA" id="ARBA00023027"/>
    </source>
</evidence>
<dbReference type="InterPro" id="IPR029035">
    <property type="entry name" value="DHS-like_NAD/FAD-binding_dom"/>
</dbReference>
<feature type="non-terminal residue" evidence="6">
    <location>
        <position position="228"/>
    </location>
</feature>
<evidence type="ECO:0000313" key="7">
    <source>
        <dbReference type="Proteomes" id="UP000259273"/>
    </source>
</evidence>
<feature type="binding site" evidence="4">
    <location>
        <position position="130"/>
    </location>
    <ligand>
        <name>Zn(2+)</name>
        <dbReference type="ChEBI" id="CHEBI:29105"/>
    </ligand>
</feature>
<feature type="binding site" evidence="4">
    <location>
        <position position="133"/>
    </location>
    <ligand>
        <name>Zn(2+)</name>
        <dbReference type="ChEBI" id="CHEBI:29105"/>
    </ligand>
</feature>
<dbReference type="Pfam" id="PF02146">
    <property type="entry name" value="SIR2"/>
    <property type="match status" value="1"/>
</dbReference>
<dbReference type="PROSITE" id="PS50305">
    <property type="entry name" value="SIRTUIN"/>
    <property type="match status" value="1"/>
</dbReference>
<name>A0A3C1KIX6_9GAMM</name>
<dbReference type="Gene3D" id="3.40.50.1220">
    <property type="entry name" value="TPP-binding domain"/>
    <property type="match status" value="1"/>
</dbReference>
<dbReference type="Gene3D" id="3.30.1600.10">
    <property type="entry name" value="SIR2/SIRT2 'Small Domain"/>
    <property type="match status" value="1"/>
</dbReference>
<keyword evidence="2" id="KW-0808">Transferase</keyword>
<dbReference type="PANTHER" id="PTHR11085:SF10">
    <property type="entry name" value="NAD-DEPENDENT PROTEIN DEACYLASE SIRTUIN-5, MITOCHONDRIAL-RELATED"/>
    <property type="match status" value="1"/>
</dbReference>
<evidence type="ECO:0000259" key="5">
    <source>
        <dbReference type="PROSITE" id="PS50305"/>
    </source>
</evidence>
<gene>
    <name evidence="6" type="ORF">DCP75_02855</name>
</gene>
<keyword evidence="4" id="KW-0862">Zinc</keyword>
<dbReference type="GO" id="GO:0017136">
    <property type="term" value="F:histone deacetylase activity, NAD-dependent"/>
    <property type="evidence" value="ECO:0007669"/>
    <property type="project" value="TreeGrafter"/>
</dbReference>
<dbReference type="STRING" id="1121937.GCA_000423125_00035"/>
<dbReference type="InterPro" id="IPR050134">
    <property type="entry name" value="NAD-dep_sirtuin_deacylases"/>
</dbReference>
<keyword evidence="3" id="KW-0520">NAD</keyword>
<dbReference type="EC" id="2.3.1.286" evidence="1"/>
<evidence type="ECO:0000256" key="1">
    <source>
        <dbReference type="ARBA" id="ARBA00012928"/>
    </source>
</evidence>
<evidence type="ECO:0000256" key="4">
    <source>
        <dbReference type="PROSITE-ProRule" id="PRU00236"/>
    </source>
</evidence>
<evidence type="ECO:0000256" key="2">
    <source>
        <dbReference type="ARBA" id="ARBA00022679"/>
    </source>
</evidence>
<evidence type="ECO:0000313" key="6">
    <source>
        <dbReference type="EMBL" id="HAN26660.1"/>
    </source>
</evidence>
<dbReference type="Proteomes" id="UP000259273">
    <property type="component" value="Unassembled WGS sequence"/>
</dbReference>
<protein>
    <recommendedName>
        <fullName evidence="1">protein acetyllysine N-acetyltransferase</fullName>
        <ecNumber evidence="1">2.3.1.286</ecNumber>
    </recommendedName>
</protein>
<dbReference type="GO" id="GO:0046872">
    <property type="term" value="F:metal ion binding"/>
    <property type="evidence" value="ECO:0007669"/>
    <property type="project" value="UniProtKB-KW"/>
</dbReference>
<feature type="binding site" evidence="4">
    <location>
        <position position="183"/>
    </location>
    <ligand>
        <name>Zn(2+)</name>
        <dbReference type="ChEBI" id="CHEBI:29105"/>
    </ligand>
</feature>
<dbReference type="InterPro" id="IPR003000">
    <property type="entry name" value="Sirtuin"/>
</dbReference>
<dbReference type="InterPro" id="IPR026591">
    <property type="entry name" value="Sirtuin_cat_small_dom_sf"/>
</dbReference>